<dbReference type="Proteomes" id="UP000667802">
    <property type="component" value="Unassembled WGS sequence"/>
</dbReference>
<dbReference type="InterPro" id="IPR036700">
    <property type="entry name" value="BOBF_sf"/>
</dbReference>
<evidence type="ECO:0000313" key="1">
    <source>
        <dbReference type="EMBL" id="MDR9893786.1"/>
    </source>
</evidence>
<reference evidence="2" key="1">
    <citation type="journal article" date="2021" name="Science">
        <title>Hunting the eagle killer: A cyanobacterial neurotoxin causes vacuolar myelinopathy.</title>
        <authorList>
            <person name="Breinlinger S."/>
            <person name="Phillips T.J."/>
            <person name="Haram B.N."/>
            <person name="Mares J."/>
            <person name="Martinez Yerena J.A."/>
            <person name="Hrouzek P."/>
            <person name="Sobotka R."/>
            <person name="Henderson W.M."/>
            <person name="Schmieder P."/>
            <person name="Williams S.M."/>
            <person name="Lauderdale J.D."/>
            <person name="Wilde H.D."/>
            <person name="Gerrin W."/>
            <person name="Kust A."/>
            <person name="Washington J.W."/>
            <person name="Wagner C."/>
            <person name="Geier B."/>
            <person name="Liebeke M."/>
            <person name="Enke H."/>
            <person name="Niedermeyer T.H.J."/>
            <person name="Wilde S.B."/>
        </authorList>
    </citation>
    <scope>NUCLEOTIDE SEQUENCE [LARGE SCALE GENOMIC DNA]</scope>
    <source>
        <strain evidence="2">Thurmond2011</strain>
    </source>
</reference>
<accession>A0AAP5I2W4</accession>
<evidence type="ECO:0000313" key="2">
    <source>
        <dbReference type="Proteomes" id="UP000667802"/>
    </source>
</evidence>
<dbReference type="AlphaFoldDB" id="A0AAP5I2W4"/>
<sequence>MLLRFGLTFFLLAQIVSCGNLGKYGMNTIGVNVTPIKELKQQPKDNPTLYIQGKVERQVPLLQQQAYQINDSTGKIWVLTHQTNLKPGDQVVFKGQLRYQSILLAGKEYGDAYLEEQ</sequence>
<protein>
    <submittedName>
        <fullName evidence="1">Uncharacterized protein</fullName>
    </submittedName>
</protein>
<organism evidence="1 2">
    <name type="scientific">Aetokthonos hydrillicola Thurmond2011</name>
    <dbReference type="NCBI Taxonomy" id="2712845"/>
    <lineage>
        <taxon>Bacteria</taxon>
        <taxon>Bacillati</taxon>
        <taxon>Cyanobacteriota</taxon>
        <taxon>Cyanophyceae</taxon>
        <taxon>Nostocales</taxon>
        <taxon>Hapalosiphonaceae</taxon>
        <taxon>Aetokthonos</taxon>
    </lineage>
</organism>
<comment type="caution">
    <text evidence="1">The sequence shown here is derived from an EMBL/GenBank/DDBJ whole genome shotgun (WGS) entry which is preliminary data.</text>
</comment>
<dbReference type="EMBL" id="JAALHA020000001">
    <property type="protein sequence ID" value="MDR9893786.1"/>
    <property type="molecule type" value="Genomic_DNA"/>
</dbReference>
<keyword evidence="2" id="KW-1185">Reference proteome</keyword>
<name>A0AAP5I2W4_9CYAN</name>
<proteinExistence type="predicted"/>
<dbReference type="SUPFAM" id="SSF101756">
    <property type="entry name" value="Hypothetical protein YgiW"/>
    <property type="match status" value="1"/>
</dbReference>
<dbReference type="RefSeq" id="WP_339382049.1">
    <property type="nucleotide sequence ID" value="NZ_CAWQFN010000041.1"/>
</dbReference>
<gene>
    <name evidence="1" type="ORF">G7B40_004255</name>
</gene>